<proteinExistence type="predicted"/>
<evidence type="ECO:0000313" key="1">
    <source>
        <dbReference type="EMBL" id="OCF54987.1"/>
    </source>
</evidence>
<gene>
    <name evidence="1" type="ORF">L486_07643</name>
</gene>
<dbReference type="AlphaFoldDB" id="A0A1B9IHR8"/>
<evidence type="ECO:0000313" key="2">
    <source>
        <dbReference type="Proteomes" id="UP000092583"/>
    </source>
</evidence>
<dbReference type="Proteomes" id="UP000092583">
    <property type="component" value="Unassembled WGS sequence"/>
</dbReference>
<organism evidence="1 2">
    <name type="scientific">Kwoniella mangroviensis CBS 10435</name>
    <dbReference type="NCBI Taxonomy" id="1331196"/>
    <lineage>
        <taxon>Eukaryota</taxon>
        <taxon>Fungi</taxon>
        <taxon>Dikarya</taxon>
        <taxon>Basidiomycota</taxon>
        <taxon>Agaricomycotina</taxon>
        <taxon>Tremellomycetes</taxon>
        <taxon>Tremellales</taxon>
        <taxon>Cryptococcaceae</taxon>
        <taxon>Kwoniella</taxon>
    </lineage>
</organism>
<reference evidence="1 2" key="1">
    <citation type="submission" date="2013-07" db="EMBL/GenBank/DDBJ databases">
        <title>The Genome Sequence of Kwoniella mangroviensis CBS10435.</title>
        <authorList>
            <consortium name="The Broad Institute Genome Sequencing Platform"/>
            <person name="Cuomo C."/>
            <person name="Litvintseva A."/>
            <person name="Chen Y."/>
            <person name="Heitman J."/>
            <person name="Sun S."/>
            <person name="Springer D."/>
            <person name="Dromer F."/>
            <person name="Young S.K."/>
            <person name="Zeng Q."/>
            <person name="Gargeya S."/>
            <person name="Fitzgerald M."/>
            <person name="Abouelleil A."/>
            <person name="Alvarado L."/>
            <person name="Berlin A.M."/>
            <person name="Chapman S.B."/>
            <person name="Dewar J."/>
            <person name="Goldberg J."/>
            <person name="Griggs A."/>
            <person name="Gujja S."/>
            <person name="Hansen M."/>
            <person name="Howarth C."/>
            <person name="Imamovic A."/>
            <person name="Larimer J."/>
            <person name="McCowan C."/>
            <person name="Murphy C."/>
            <person name="Pearson M."/>
            <person name="Priest M."/>
            <person name="Roberts A."/>
            <person name="Saif S."/>
            <person name="Shea T."/>
            <person name="Sykes S."/>
            <person name="Wortman J."/>
            <person name="Nusbaum C."/>
            <person name="Birren B."/>
        </authorList>
    </citation>
    <scope>NUCLEOTIDE SEQUENCE [LARGE SCALE GENOMIC DNA]</scope>
    <source>
        <strain evidence="1 2">CBS 10435</strain>
    </source>
</reference>
<accession>A0A1B9IHR8</accession>
<keyword evidence="2" id="KW-1185">Reference proteome</keyword>
<reference evidence="2" key="2">
    <citation type="submission" date="2013-12" db="EMBL/GenBank/DDBJ databases">
        <title>Evolution of pathogenesis and genome organization in the Tremellales.</title>
        <authorList>
            <person name="Cuomo C."/>
            <person name="Litvintseva A."/>
            <person name="Heitman J."/>
            <person name="Chen Y."/>
            <person name="Sun S."/>
            <person name="Springer D."/>
            <person name="Dromer F."/>
            <person name="Young S."/>
            <person name="Zeng Q."/>
            <person name="Chapman S."/>
            <person name="Gujja S."/>
            <person name="Saif S."/>
            <person name="Birren B."/>
        </authorList>
    </citation>
    <scope>NUCLEOTIDE SEQUENCE [LARGE SCALE GENOMIC DNA]</scope>
    <source>
        <strain evidence="2">CBS 10435</strain>
    </source>
</reference>
<sequence>MRTYALSGLLDGQIVQTLQNDHLRALQYGNDLYESPVQGDLTLQESEIAREWAFSVPFLGTPHDEDQVICHWRNALDKLATELNSLTDIAFTQIVSQVSVATQQKINDFAQSADSLLDIGNYAFEVLKIELFGDQNQGGSWRTQMMCKGSRRQWAESVER</sequence>
<dbReference type="EMBL" id="KI669468">
    <property type="protein sequence ID" value="OCF54987.1"/>
    <property type="molecule type" value="Genomic_DNA"/>
</dbReference>
<name>A0A1B9IHR8_9TREE</name>
<protein>
    <submittedName>
        <fullName evidence="1">Uncharacterized protein</fullName>
    </submittedName>
</protein>